<evidence type="ECO:0000256" key="1">
    <source>
        <dbReference type="SAM" id="SignalP"/>
    </source>
</evidence>
<accession>A0A938BR49</accession>
<comment type="caution">
    <text evidence="3">The sequence shown here is derived from an EMBL/GenBank/DDBJ whole genome shotgun (WGS) entry which is preliminary data.</text>
</comment>
<evidence type="ECO:0000259" key="2">
    <source>
        <dbReference type="Pfam" id="PF12849"/>
    </source>
</evidence>
<evidence type="ECO:0000313" key="4">
    <source>
        <dbReference type="Proteomes" id="UP000748308"/>
    </source>
</evidence>
<proteinExistence type="predicted"/>
<dbReference type="Proteomes" id="UP000748308">
    <property type="component" value="Unassembled WGS sequence"/>
</dbReference>
<sequence length="295" mass="30491">MTPSSPLLRGAPPAPRPRPRAAFLAACCAAACISAATSAGAAGADSRPLLMATTTSTAQTGLLDHLLAAFEKEAGRRVEVIAVGSGAALKHGENGDVDLVLAHAPAAEEAFVGAGFGLRRVPLMENDFVLLGPAADPARARAAGTAAEALRRVAGGAAPFVSRGDRSGTHEKELELWRAAGVDPGGPWYIEAGQGMGACLTIAHDRAAYLLSDRGTFLARGDPLELEIVVEGDPLLRNPYSLIPLDPARHPGRDHAGAEALIDWLTSARGQAMIAAYRVNGHALFRPATPPDGTR</sequence>
<evidence type="ECO:0000313" key="3">
    <source>
        <dbReference type="EMBL" id="MBM3317970.1"/>
    </source>
</evidence>
<reference evidence="3" key="1">
    <citation type="submission" date="2019-03" db="EMBL/GenBank/DDBJ databases">
        <title>Lake Tanganyika Metagenome-Assembled Genomes (MAGs).</title>
        <authorList>
            <person name="Tran P."/>
        </authorList>
    </citation>
    <scope>NUCLEOTIDE SEQUENCE</scope>
    <source>
        <strain evidence="3">M_DeepCast_400m_m2_100</strain>
    </source>
</reference>
<feature type="chain" id="PRO_5036837786" evidence="1">
    <location>
        <begin position="42"/>
        <end position="295"/>
    </location>
</feature>
<dbReference type="SUPFAM" id="SSF53850">
    <property type="entry name" value="Periplasmic binding protein-like II"/>
    <property type="match status" value="1"/>
</dbReference>
<protein>
    <submittedName>
        <fullName evidence="3">Substrate-binding domain-containing protein</fullName>
    </submittedName>
</protein>
<dbReference type="Gene3D" id="3.40.190.10">
    <property type="entry name" value="Periplasmic binding protein-like II"/>
    <property type="match status" value="2"/>
</dbReference>
<dbReference type="PANTHER" id="PTHR37945:SF1">
    <property type="entry name" value="EXTRACELLULAR TUNGSTATE BINDING PROTEIN"/>
    <property type="match status" value="1"/>
</dbReference>
<feature type="signal peptide" evidence="1">
    <location>
        <begin position="1"/>
        <end position="41"/>
    </location>
</feature>
<dbReference type="InterPro" id="IPR024370">
    <property type="entry name" value="PBP_domain"/>
</dbReference>
<dbReference type="Pfam" id="PF12849">
    <property type="entry name" value="PBP_like_2"/>
    <property type="match status" value="1"/>
</dbReference>
<dbReference type="PANTHER" id="PTHR37945">
    <property type="entry name" value="EXTRACELLULAR TUNGSTATE BINDING PROTEIN"/>
    <property type="match status" value="1"/>
</dbReference>
<keyword evidence="1" id="KW-0732">Signal</keyword>
<name>A0A938BR49_UNCEI</name>
<dbReference type="AlphaFoldDB" id="A0A938BR49"/>
<gene>
    <name evidence="3" type="ORF">FJY75_08955</name>
</gene>
<organism evidence="3 4">
    <name type="scientific">Eiseniibacteriota bacterium</name>
    <dbReference type="NCBI Taxonomy" id="2212470"/>
    <lineage>
        <taxon>Bacteria</taxon>
        <taxon>Candidatus Eiseniibacteriota</taxon>
    </lineage>
</organism>
<dbReference type="EMBL" id="VGIY01000229">
    <property type="protein sequence ID" value="MBM3317970.1"/>
    <property type="molecule type" value="Genomic_DNA"/>
</dbReference>
<dbReference type="InterPro" id="IPR052738">
    <property type="entry name" value="ABC-Tungstate_binding"/>
</dbReference>
<feature type="domain" description="PBP" evidence="2">
    <location>
        <begin position="42"/>
        <end position="268"/>
    </location>
</feature>